<dbReference type="GO" id="GO:0000981">
    <property type="term" value="F:DNA-binding transcription factor activity, RNA polymerase II-specific"/>
    <property type="evidence" value="ECO:0007669"/>
    <property type="project" value="InterPro"/>
</dbReference>
<dbReference type="OrthoDB" id="5296287at2759"/>
<dbReference type="GO" id="GO:0008270">
    <property type="term" value="F:zinc ion binding"/>
    <property type="evidence" value="ECO:0007669"/>
    <property type="project" value="InterPro"/>
</dbReference>
<dbReference type="Proteomes" id="UP000034947">
    <property type="component" value="Unassembled WGS sequence"/>
</dbReference>
<feature type="region of interest" description="Disordered" evidence="6">
    <location>
        <begin position="778"/>
        <end position="815"/>
    </location>
</feature>
<feature type="domain" description="Zn(2)-C6 fungal-type" evidence="7">
    <location>
        <begin position="891"/>
        <end position="921"/>
    </location>
</feature>
<dbReference type="SMART" id="SM00066">
    <property type="entry name" value="GAL4"/>
    <property type="match status" value="2"/>
</dbReference>
<comment type="caution">
    <text evidence="8">The sequence shown here is derived from an EMBL/GenBank/DDBJ whole genome shotgun (WGS) entry which is preliminary data.</text>
</comment>
<dbReference type="Gene3D" id="4.10.240.10">
    <property type="entry name" value="Zn(2)-C6 fungal-type DNA-binding domain"/>
    <property type="match status" value="2"/>
</dbReference>
<evidence type="ECO:0000256" key="6">
    <source>
        <dbReference type="SAM" id="MobiDB-lite"/>
    </source>
</evidence>
<dbReference type="InterPro" id="IPR007219">
    <property type="entry name" value="XnlR_reg_dom"/>
</dbReference>
<dbReference type="InterPro" id="IPR036864">
    <property type="entry name" value="Zn2-C6_fun-type_DNA-bd_sf"/>
</dbReference>
<dbReference type="VEuPathDB" id="FungiDB:P175DRAFT_0492740"/>
<evidence type="ECO:0000256" key="1">
    <source>
        <dbReference type="ARBA" id="ARBA00022723"/>
    </source>
</evidence>
<feature type="compositionally biased region" description="Low complexity" evidence="6">
    <location>
        <begin position="27"/>
        <end position="45"/>
    </location>
</feature>
<feature type="region of interest" description="Disordered" evidence="6">
    <location>
        <begin position="837"/>
        <end position="856"/>
    </location>
</feature>
<keyword evidence="9" id="KW-1185">Reference proteome</keyword>
<feature type="region of interest" description="Disordered" evidence="6">
    <location>
        <begin position="1"/>
        <end position="61"/>
    </location>
</feature>
<feature type="compositionally biased region" description="Polar residues" evidence="6">
    <location>
        <begin position="785"/>
        <end position="797"/>
    </location>
</feature>
<dbReference type="GO" id="GO:0003677">
    <property type="term" value="F:DNA binding"/>
    <property type="evidence" value="ECO:0007669"/>
    <property type="project" value="UniProtKB-KW"/>
</dbReference>
<sequence>IAPGPSPSLRSLSQSQPQQSDTGPAFSSTTNTSTDSTTTSSNTATMGDSPPPERGRRGSVVDLTKKRVSMACLACKKSKRKCSGVAPCDNCRAFGRQCVFDETLDQRRRVAAKRTADELGYHRDMLNDLLKVMRAEDQFYALRLLEIIRRDATSEEIRAHIDDTLAQIEDTGKESEDVIRKLEDVRRVINVEGAGPSFRPKVMDIHYLCDEVPYRVPAKPWTTVTEDADLVSHLVSLYFTWDYPFHAFLDRDVFLKHMASGDTNSELCSPFLVNALLANACHFSDYSEAYVHPGDMVTKGNDFLAEAERLKDEESTRLTLPYLQGTLLLYEKYAIVPITDRAGCPLSDWARFSLSGENDLGYKMLHQAIWIGESLGLIGPKKLSVDLGQISQDMDASLKQTAWGLFHIDTVVHTDFLRPSLIDKINLDRPNRHWADEMALWIPYPSHRPPRPSYLRQYFDESCNLCEIARDMSQRLFSIDEALSSAEDQRRTKEALYERLRRWYAGLPRTFDTARKPTPYVIMLRMQYHTLVINLFLFKINDNTPSTEAESLTTPQSPKSPASLSIISRCNAEVITQSAARAIAALARLHRKEYGMGRAHHFAMYAINLALFALLEQPNFDILDQDFLSLASAFSRIASRSHLGRNLFHLFRQHVRAKRQGRRIRESHLANDELKVLFDEEATSPSLWDEYAQGLEKLNEDTRYHGIRIEGDHSLFEMLDRYESLSLGKDEIAPERPRPGEHDRIYYHSTFLLVEACVFCLAVDRWRISSLSERPGVQAMDDTISPDSPSLNDSSRGQKAGGVSPDYAPPLSPSSSSNWLWRPGSVSIDNAPPTNYQLYSFPQHHDQQPPVRSQFVPFPPAAAVSAVPPKIAIPRATASKTYSQRHRSARACEPCRQRKVKCDGGKPACRKCREHDLSCFYVDIKRVRDQKQLGTLTQKVERYEKLLRQLESQVEPGSARLIERSLSDIDKPDSDADGSESDSISSTGSLDALDLIKEDLNRSEKSVAAGFFGKNSEVAWMQRLEDEAEQRSHQSEADAPPIGMQSPRLPKQDVPIMMMSYHLDDLTISLPDSIDPYALPPKELADRYFKAYMESVHPAFTVIRKTTFTAQYEQFFSQPSTPPPRWLAVLNMIFAIGCRYCKLTGTVEDVEVEDLKYLNRARKLCLDGNVLFEHADLQQIQVEFLVALYLVTLGQVNRASKFSSMAFRSAISLGINLRFEDDRTHYASKEARGRLWWSIFVLEHLLTSITGRVFGVDEGLSAAPLPIPFDEGSGHNPDLLDTFRGPARMSRLQLTLLQTDEEAQLNADWLARFEPSASLFFHCFVDLSVITQAVISKIYSIQGLHDPSSQVEQRILRYSRTIDTWLHKVPEPYRFTISEDTDTFYVPHNADYMRERITLAISYYSTRITLCRPCLSHNQANPSTHRHPRFRTAMALACLRAARSLLSILPDRPDAIWLTTVTPWWAILHFIMQATTALLIGIFTWNPLKASPDPSRPPLDTSAMLSETKKAFRWLHHMGRTSKESRRAFVLCESFLRRVAPSLGLDISDIPESGSLPPLAETSLGGGTGDVVLEMVGDR</sequence>
<dbReference type="PANTHER" id="PTHR47654:SF4">
    <property type="entry name" value="ZN(II)2CYS6 TRANSCRIPTION FACTOR (EUROFUNG)"/>
    <property type="match status" value="1"/>
</dbReference>
<dbReference type="SUPFAM" id="SSF57701">
    <property type="entry name" value="Zn2/Cys6 DNA-binding domain"/>
    <property type="match status" value="2"/>
</dbReference>
<evidence type="ECO:0000313" key="9">
    <source>
        <dbReference type="Proteomes" id="UP000034947"/>
    </source>
</evidence>
<dbReference type="InterPro" id="IPR053230">
    <property type="entry name" value="Trans_reg_galc"/>
</dbReference>
<name>A0A0F8X2K7_9EURO</name>
<dbReference type="VEuPathDB" id="FungiDB:P175DRAFT_0435413"/>
<proteinExistence type="predicted"/>
<feature type="domain" description="Zn(2)-C6 fungal-type" evidence="7">
    <location>
        <begin position="71"/>
        <end position="100"/>
    </location>
</feature>
<keyword evidence="2" id="KW-0805">Transcription regulation</keyword>
<protein>
    <recommendedName>
        <fullName evidence="7">Zn(2)-C6 fungal-type domain-containing protein</fullName>
    </recommendedName>
</protein>
<dbReference type="SMART" id="SM00906">
    <property type="entry name" value="Fungal_trans"/>
    <property type="match status" value="2"/>
</dbReference>
<evidence type="ECO:0000256" key="5">
    <source>
        <dbReference type="ARBA" id="ARBA00023242"/>
    </source>
</evidence>
<dbReference type="GO" id="GO:0006351">
    <property type="term" value="P:DNA-templated transcription"/>
    <property type="evidence" value="ECO:0007669"/>
    <property type="project" value="InterPro"/>
</dbReference>
<evidence type="ECO:0000313" key="8">
    <source>
        <dbReference type="EMBL" id="KKK17762.1"/>
    </source>
</evidence>
<evidence type="ECO:0000256" key="2">
    <source>
        <dbReference type="ARBA" id="ARBA00023015"/>
    </source>
</evidence>
<feature type="region of interest" description="Disordered" evidence="6">
    <location>
        <begin position="957"/>
        <end position="987"/>
    </location>
</feature>
<feature type="compositionally biased region" description="Basic and acidic residues" evidence="6">
    <location>
        <begin position="961"/>
        <end position="974"/>
    </location>
</feature>
<keyword evidence="4" id="KW-0804">Transcription</keyword>
<keyword evidence="5" id="KW-0539">Nucleus</keyword>
<dbReference type="PROSITE" id="PS50048">
    <property type="entry name" value="ZN2_CY6_FUNGAL_2"/>
    <property type="match status" value="2"/>
</dbReference>
<keyword evidence="3" id="KW-0238">DNA-binding</keyword>
<dbReference type="CDD" id="cd12148">
    <property type="entry name" value="fungal_TF_MHR"/>
    <property type="match status" value="2"/>
</dbReference>
<dbReference type="PROSITE" id="PS00463">
    <property type="entry name" value="ZN2_CY6_FUNGAL_1"/>
    <property type="match status" value="2"/>
</dbReference>
<dbReference type="Pfam" id="PF00172">
    <property type="entry name" value="Zn_clus"/>
    <property type="match status" value="2"/>
</dbReference>
<evidence type="ECO:0000256" key="4">
    <source>
        <dbReference type="ARBA" id="ARBA00023163"/>
    </source>
</evidence>
<reference evidence="8 9" key="1">
    <citation type="submission" date="2015-02" db="EMBL/GenBank/DDBJ databases">
        <title>Draft Genome Sequences of Two Closely-Related Aflatoxigenic Aspergillus Species Obtained from the Cote d'Ivoire.</title>
        <authorList>
            <person name="Moore G.G."/>
            <person name="Beltz S.B."/>
            <person name="Mack B.M."/>
        </authorList>
    </citation>
    <scope>NUCLEOTIDE SEQUENCE [LARGE SCALE GENOMIC DNA]</scope>
    <source>
        <strain evidence="8 9">SRRC1432</strain>
    </source>
</reference>
<feature type="non-terminal residue" evidence="8">
    <location>
        <position position="1"/>
    </location>
</feature>
<evidence type="ECO:0000259" key="7">
    <source>
        <dbReference type="PROSITE" id="PS50048"/>
    </source>
</evidence>
<feature type="compositionally biased region" description="Basic and acidic residues" evidence="6">
    <location>
        <begin position="1025"/>
        <end position="1036"/>
    </location>
</feature>
<dbReference type="EMBL" id="JYKN01002083">
    <property type="protein sequence ID" value="KKK17762.1"/>
    <property type="molecule type" value="Genomic_DNA"/>
</dbReference>
<feature type="compositionally biased region" description="Low complexity" evidence="6">
    <location>
        <begin position="7"/>
        <end position="20"/>
    </location>
</feature>
<accession>A0A0F8X2K7</accession>
<dbReference type="Pfam" id="PF04082">
    <property type="entry name" value="Fungal_trans"/>
    <property type="match status" value="2"/>
</dbReference>
<dbReference type="CDD" id="cd00067">
    <property type="entry name" value="GAL4"/>
    <property type="match status" value="2"/>
</dbReference>
<evidence type="ECO:0000256" key="3">
    <source>
        <dbReference type="ARBA" id="ARBA00023125"/>
    </source>
</evidence>
<dbReference type="InterPro" id="IPR001138">
    <property type="entry name" value="Zn2Cys6_DnaBD"/>
</dbReference>
<organism evidence="8 9">
    <name type="scientific">Aspergillus ochraceoroseus</name>
    <dbReference type="NCBI Taxonomy" id="138278"/>
    <lineage>
        <taxon>Eukaryota</taxon>
        <taxon>Fungi</taxon>
        <taxon>Dikarya</taxon>
        <taxon>Ascomycota</taxon>
        <taxon>Pezizomycotina</taxon>
        <taxon>Eurotiomycetes</taxon>
        <taxon>Eurotiomycetidae</taxon>
        <taxon>Eurotiales</taxon>
        <taxon>Aspergillaceae</taxon>
        <taxon>Aspergillus</taxon>
        <taxon>Aspergillus subgen. Nidulantes</taxon>
    </lineage>
</organism>
<keyword evidence="1" id="KW-0479">Metal-binding</keyword>
<feature type="region of interest" description="Disordered" evidence="6">
    <location>
        <begin position="1025"/>
        <end position="1048"/>
    </location>
</feature>
<dbReference type="PANTHER" id="PTHR47654">
    <property type="entry name" value="ZN(II)2CYS6 TRANSCRIPTION FACTOR (EUROFUNG)-RELATED"/>
    <property type="match status" value="1"/>
</dbReference>
<gene>
    <name evidence="8" type="ORF">AOCH_004005</name>
</gene>